<gene>
    <name evidence="14" type="ORF">COHA_002579</name>
</gene>
<comment type="catalytic activity">
    <reaction evidence="8">
        <text>L-threonyl-[protein] + ATP = O-phospho-L-threonyl-[protein] + ADP + H(+)</text>
        <dbReference type="Rhea" id="RHEA:46608"/>
        <dbReference type="Rhea" id="RHEA-COMP:11060"/>
        <dbReference type="Rhea" id="RHEA-COMP:11605"/>
        <dbReference type="ChEBI" id="CHEBI:15378"/>
        <dbReference type="ChEBI" id="CHEBI:30013"/>
        <dbReference type="ChEBI" id="CHEBI:30616"/>
        <dbReference type="ChEBI" id="CHEBI:61977"/>
        <dbReference type="ChEBI" id="CHEBI:456216"/>
        <dbReference type="EC" id="2.7.11.1"/>
    </reaction>
</comment>
<dbReference type="EC" id="2.7.11.1" evidence="2"/>
<dbReference type="Gene3D" id="1.10.510.10">
    <property type="entry name" value="Transferase(Phosphotransferase) domain 1"/>
    <property type="match status" value="1"/>
</dbReference>
<evidence type="ECO:0000259" key="13">
    <source>
        <dbReference type="PROSITE" id="PS50011"/>
    </source>
</evidence>
<dbReference type="Pfam" id="PF00069">
    <property type="entry name" value="Pkinase"/>
    <property type="match status" value="1"/>
</dbReference>
<dbReference type="GO" id="GO:0004674">
    <property type="term" value="F:protein serine/threonine kinase activity"/>
    <property type="evidence" value="ECO:0007669"/>
    <property type="project" value="UniProtKB-KW"/>
</dbReference>
<evidence type="ECO:0000256" key="3">
    <source>
        <dbReference type="ARBA" id="ARBA00022527"/>
    </source>
</evidence>
<dbReference type="SUPFAM" id="SSF56112">
    <property type="entry name" value="Protein kinase-like (PK-like)"/>
    <property type="match status" value="1"/>
</dbReference>
<evidence type="ECO:0000256" key="10">
    <source>
        <dbReference type="PROSITE-ProRule" id="PRU10141"/>
    </source>
</evidence>
<dbReference type="GO" id="GO:0005524">
    <property type="term" value="F:ATP binding"/>
    <property type="evidence" value="ECO:0007669"/>
    <property type="project" value="UniProtKB-UniRule"/>
</dbReference>
<evidence type="ECO:0000256" key="1">
    <source>
        <dbReference type="ARBA" id="ARBA00004430"/>
    </source>
</evidence>
<feature type="region of interest" description="Disordered" evidence="11">
    <location>
        <begin position="573"/>
        <end position="641"/>
    </location>
</feature>
<evidence type="ECO:0000256" key="4">
    <source>
        <dbReference type="ARBA" id="ARBA00022679"/>
    </source>
</evidence>
<feature type="region of interest" description="Disordered" evidence="11">
    <location>
        <begin position="47"/>
        <end position="68"/>
    </location>
</feature>
<feature type="compositionally biased region" description="Pro residues" evidence="11">
    <location>
        <begin position="51"/>
        <end position="63"/>
    </location>
</feature>
<dbReference type="SMART" id="SM00220">
    <property type="entry name" value="S_TKc"/>
    <property type="match status" value="1"/>
</dbReference>
<organism evidence="14 15">
    <name type="scientific">Chlorella ohadii</name>
    <dbReference type="NCBI Taxonomy" id="2649997"/>
    <lineage>
        <taxon>Eukaryota</taxon>
        <taxon>Viridiplantae</taxon>
        <taxon>Chlorophyta</taxon>
        <taxon>core chlorophytes</taxon>
        <taxon>Trebouxiophyceae</taxon>
        <taxon>Chlorellales</taxon>
        <taxon>Chlorellaceae</taxon>
        <taxon>Chlorella clade</taxon>
        <taxon>Chlorella</taxon>
    </lineage>
</organism>
<comment type="catalytic activity">
    <reaction evidence="9">
        <text>L-seryl-[protein] + ATP = O-phospho-L-seryl-[protein] + ADP + H(+)</text>
        <dbReference type="Rhea" id="RHEA:17989"/>
        <dbReference type="Rhea" id="RHEA-COMP:9863"/>
        <dbReference type="Rhea" id="RHEA-COMP:11604"/>
        <dbReference type="ChEBI" id="CHEBI:15378"/>
        <dbReference type="ChEBI" id="CHEBI:29999"/>
        <dbReference type="ChEBI" id="CHEBI:30616"/>
        <dbReference type="ChEBI" id="CHEBI:83421"/>
        <dbReference type="ChEBI" id="CHEBI:456216"/>
        <dbReference type="EC" id="2.7.11.1"/>
    </reaction>
</comment>
<evidence type="ECO:0000256" key="6">
    <source>
        <dbReference type="ARBA" id="ARBA00022777"/>
    </source>
</evidence>
<dbReference type="EMBL" id="JADXDR010000036">
    <property type="protein sequence ID" value="KAI7843679.1"/>
    <property type="molecule type" value="Genomic_DNA"/>
</dbReference>
<sequence>MQHRIVLLLALLALQCTALQGAVALAAAAAAAPPIQRGWRSRILAQAASAQPPPAAKPQPAQPGPEQQVIRPDQAYVPAKGVLAAPNTAVAGAPLNVSQRADTIEACSELCRAAPDCGWFMYCSSVGGCLDGSGGTLPYQQCELLAEECTIPSLGLTNSSEVQVTSGFPTSSVFGDQTLKFTELQGQGIQGADLPCGYSLVPGKCVLPVIDEAALVCHALGELCRAVTVYFRGLDGCSDTPVAVLKTAAPYPDNSYVSPHISTLINFEAPATYPFFLYENESAVQPPTEAELAANSASLAENGTAWWGCASGQCVASGADVAVLDNVPSAEACCRACAARYDGTPAAKQADQACNAWNYCDRPGGCSFAGASISPYPIRLAYQQCQLRYAFLSNVTFGGPLIVAAKGTASEFACGAPLSFLAPDLPGYSRMPARGLFLSGVYNCSASTRPKWDCSPPTTNLSELAQGCLDDPQCVSMPVKQALPPVYGAYNLSSRYRGFRKNTASGLVVVPTTTLYVVESKAAAAGRGSSGSSSSGGLSAGAIAGIVVGAVTGAAVLAGAAWAVARRRRQRSAAAAPAQDDSLESGKGSMLPYTDRGSSSSSQLGCKPSSADGSLPPPSPGGSGSESLPLAGPGSPRPTEGPLLAELLERVASVEAAAASNLGASLAPPEHVLLSAESLPPRLRECLVAPSAVSYCRWPNGQSLEIGAGATSRVYKAVLNGETVAAKEIDLASSQLKQEAFITEALRLQQLRHPNVVALMGIALTPRSGVLLLEYCEGRDLHAALDVLARGSQDRLFGWYRRGKRIAEEVARAINYLHSRGVVHLDVKSPNVLLTGNGTAKLADVGFSREKLHTFLSDIANVGTFAWAAPEILLARQCTQKVDIYSYGVLLWEIVTGQRPRRGQLRLPRVPQECPQAVSDLILACLHQDPAKRPTALELLQRLGPLPDIALVSRRWHQVFYSEPVLWRSLMLTAQSLEWVTEEGQTQQWFAANASLLRRIGGFVQRLFFSQMVNAAEEDIGQDCDLLDMQQLAADSGSEWQLGSSVLAQLSPATLQSLYLEWTALDAAAATALERLSSLTRLEMMCHGDLPSSLPAALPSLRQLLCLELCGRDIATGLPAALQHLTQLTGLICTSYGTLPELSAVLPLTRLRKLGWTEQRRAGMLQLDLQQLLALLPQLESCNIESLTFRNHQRRMQVGDSLLGRCTIEGCNRADGTVDQLKLSNIQHVPSLRQLVCAALPSGTQPSQLRSLGISFSCLPLPAVRSCPFVGHLTSLTLFLCTAETNKASPLIEALLPQAPRLQSLTLGARLWDEPLPATLVSRTGLTRLRLESLMNDPLPPGPYLSSLVSLDLNENRWPRVPPALAAATRLTELSLARNCFLALSAADVDGVLCSLPRLRRLYLDIPQMPADLLDRLQRAVPQLIILESSWRKDWPV</sequence>
<evidence type="ECO:0000256" key="12">
    <source>
        <dbReference type="SAM" id="SignalP"/>
    </source>
</evidence>
<dbReference type="InterPro" id="IPR000719">
    <property type="entry name" value="Prot_kinase_dom"/>
</dbReference>
<keyword evidence="4" id="KW-0808">Transferase</keyword>
<comment type="subcellular location">
    <subcellularLocation>
        <location evidence="1">Cytoplasm</location>
        <location evidence="1">Cytoskeleton</location>
        <location evidence="1">Cilium axoneme</location>
    </subcellularLocation>
</comment>
<evidence type="ECO:0000313" key="15">
    <source>
        <dbReference type="Proteomes" id="UP001205105"/>
    </source>
</evidence>
<feature type="binding site" evidence="10">
    <location>
        <position position="727"/>
    </location>
    <ligand>
        <name>ATP</name>
        <dbReference type="ChEBI" id="CHEBI:30616"/>
    </ligand>
</feature>
<evidence type="ECO:0000256" key="9">
    <source>
        <dbReference type="ARBA" id="ARBA00048679"/>
    </source>
</evidence>
<dbReference type="Gene3D" id="3.80.10.10">
    <property type="entry name" value="Ribonuclease Inhibitor"/>
    <property type="match status" value="2"/>
</dbReference>
<dbReference type="InterPro" id="IPR032675">
    <property type="entry name" value="LRR_dom_sf"/>
</dbReference>
<dbReference type="SUPFAM" id="SSF52047">
    <property type="entry name" value="RNI-like"/>
    <property type="match status" value="1"/>
</dbReference>
<accession>A0AAD5H472</accession>
<dbReference type="PROSITE" id="PS00108">
    <property type="entry name" value="PROTEIN_KINASE_ST"/>
    <property type="match status" value="1"/>
</dbReference>
<dbReference type="InterPro" id="IPR011009">
    <property type="entry name" value="Kinase-like_dom_sf"/>
</dbReference>
<dbReference type="PANTHER" id="PTHR44329">
    <property type="entry name" value="SERINE/THREONINE-PROTEIN KINASE TNNI3K-RELATED"/>
    <property type="match status" value="1"/>
</dbReference>
<evidence type="ECO:0000256" key="11">
    <source>
        <dbReference type="SAM" id="MobiDB-lite"/>
    </source>
</evidence>
<comment type="caution">
    <text evidence="14">The sequence shown here is derived from an EMBL/GenBank/DDBJ whole genome shotgun (WGS) entry which is preliminary data.</text>
</comment>
<feature type="domain" description="Protein kinase" evidence="13">
    <location>
        <begin position="700"/>
        <end position="960"/>
    </location>
</feature>
<protein>
    <recommendedName>
        <fullName evidence="2">non-specific serine/threonine protein kinase</fullName>
        <ecNumber evidence="2">2.7.11.1</ecNumber>
    </recommendedName>
</protein>
<dbReference type="PROSITE" id="PS00107">
    <property type="entry name" value="PROTEIN_KINASE_ATP"/>
    <property type="match status" value="1"/>
</dbReference>
<dbReference type="SUPFAM" id="SSF52058">
    <property type="entry name" value="L domain-like"/>
    <property type="match status" value="1"/>
</dbReference>
<dbReference type="GO" id="GO:0005930">
    <property type="term" value="C:axoneme"/>
    <property type="evidence" value="ECO:0007669"/>
    <property type="project" value="UniProtKB-SubCell"/>
</dbReference>
<dbReference type="PANTHER" id="PTHR44329:SF285">
    <property type="entry name" value="V-MOS MOLONEY MURINE SARCOMA VIRAL ONCO HOMOLOG"/>
    <property type="match status" value="1"/>
</dbReference>
<evidence type="ECO:0000256" key="2">
    <source>
        <dbReference type="ARBA" id="ARBA00012513"/>
    </source>
</evidence>
<evidence type="ECO:0000256" key="7">
    <source>
        <dbReference type="ARBA" id="ARBA00022840"/>
    </source>
</evidence>
<evidence type="ECO:0000256" key="5">
    <source>
        <dbReference type="ARBA" id="ARBA00022741"/>
    </source>
</evidence>
<feature type="signal peptide" evidence="12">
    <location>
        <begin position="1"/>
        <end position="18"/>
    </location>
</feature>
<proteinExistence type="predicted"/>
<keyword evidence="6" id="KW-0418">Kinase</keyword>
<evidence type="ECO:0000256" key="8">
    <source>
        <dbReference type="ARBA" id="ARBA00047899"/>
    </source>
</evidence>
<dbReference type="InterPro" id="IPR051681">
    <property type="entry name" value="Ser/Thr_Kinases-Pseudokinases"/>
</dbReference>
<evidence type="ECO:0000313" key="14">
    <source>
        <dbReference type="EMBL" id="KAI7843679.1"/>
    </source>
</evidence>
<keyword evidence="15" id="KW-1185">Reference proteome</keyword>
<name>A0AAD5H472_9CHLO</name>
<keyword evidence="7 10" id="KW-0067">ATP-binding</keyword>
<dbReference type="InterPro" id="IPR008271">
    <property type="entry name" value="Ser/Thr_kinase_AS"/>
</dbReference>
<dbReference type="PROSITE" id="PS50011">
    <property type="entry name" value="PROTEIN_KINASE_DOM"/>
    <property type="match status" value="1"/>
</dbReference>
<reference evidence="14" key="1">
    <citation type="submission" date="2020-11" db="EMBL/GenBank/DDBJ databases">
        <title>Chlorella ohadii genome sequencing and assembly.</title>
        <authorList>
            <person name="Murik O."/>
            <person name="Treves H."/>
            <person name="Kedem I."/>
            <person name="Shotland Y."/>
            <person name="Kaplan A."/>
        </authorList>
    </citation>
    <scope>NUCLEOTIDE SEQUENCE</scope>
    <source>
        <strain evidence="14">1</strain>
    </source>
</reference>
<dbReference type="InterPro" id="IPR017441">
    <property type="entry name" value="Protein_kinase_ATP_BS"/>
</dbReference>
<keyword evidence="3" id="KW-0723">Serine/threonine-protein kinase</keyword>
<dbReference type="Proteomes" id="UP001205105">
    <property type="component" value="Unassembled WGS sequence"/>
</dbReference>
<keyword evidence="12" id="KW-0732">Signal</keyword>
<keyword evidence="5 10" id="KW-0547">Nucleotide-binding</keyword>
<feature type="compositionally biased region" description="Low complexity" evidence="11">
    <location>
        <begin position="625"/>
        <end position="634"/>
    </location>
</feature>
<feature type="chain" id="PRO_5041977937" description="non-specific serine/threonine protein kinase" evidence="12">
    <location>
        <begin position="19"/>
        <end position="1437"/>
    </location>
</feature>